<feature type="compositionally biased region" description="Low complexity" evidence="8">
    <location>
        <begin position="1"/>
        <end position="17"/>
    </location>
</feature>
<dbReference type="GO" id="GO:0016836">
    <property type="term" value="F:hydro-lyase activity"/>
    <property type="evidence" value="ECO:0007669"/>
    <property type="project" value="UniProtKB-UniRule"/>
</dbReference>
<keyword evidence="2 7" id="KW-0414">Isoprene biosynthesis</keyword>
<gene>
    <name evidence="10" type="ordered locus">Huta_0615</name>
</gene>
<dbReference type="OrthoDB" id="18062at2157"/>
<accession>C7NT80</accession>
<organism evidence="10 11">
    <name type="scientific">Halorhabdus utahensis (strain DSM 12940 / JCM 11049 / AX-2)</name>
    <dbReference type="NCBI Taxonomy" id="519442"/>
    <lineage>
        <taxon>Archaea</taxon>
        <taxon>Methanobacteriati</taxon>
        <taxon>Methanobacteriota</taxon>
        <taxon>Stenosarchaea group</taxon>
        <taxon>Halobacteria</taxon>
        <taxon>Halobacteriales</taxon>
        <taxon>Haloarculaceae</taxon>
        <taxon>Halorhabdus</taxon>
    </lineage>
</organism>
<dbReference type="HOGENOM" id="CLU_141583_2_0_2"/>
<dbReference type="PIRSF" id="PIRSF004966">
    <property type="entry name" value="UCP004966"/>
    <property type="match status" value="1"/>
</dbReference>
<evidence type="ECO:0000256" key="7">
    <source>
        <dbReference type="HAMAP-Rule" id="MF_00078"/>
    </source>
</evidence>
<name>C7NT80_HALUD</name>
<dbReference type="SUPFAM" id="SSF52016">
    <property type="entry name" value="LeuD/IlvD-like"/>
    <property type="match status" value="1"/>
</dbReference>
<dbReference type="STRING" id="519442.Huta_0615"/>
<evidence type="ECO:0000256" key="3">
    <source>
        <dbReference type="ARBA" id="ARBA00023239"/>
    </source>
</evidence>
<dbReference type="GO" id="GO:0019287">
    <property type="term" value="P:isopentenyl diphosphate biosynthetic process, mevalonate pathway"/>
    <property type="evidence" value="ECO:0007669"/>
    <property type="project" value="UniProtKB-UniRule"/>
</dbReference>
<protein>
    <recommendedName>
        <fullName evidence="7">Phosphomevalonate dehydratase small subunit</fullName>
        <shortName evidence="7">PMDh small subunit</shortName>
        <shortName evidence="7">PMDh-S</shortName>
        <ecNumber evidence="7">4.2.1.182</ecNumber>
    </recommendedName>
</protein>
<dbReference type="eggNOG" id="arCOG04279">
    <property type="taxonomic scope" value="Archaea"/>
</dbReference>
<feature type="domain" description="Phosphomevalonate dehydratase small subunit-like" evidence="9">
    <location>
        <begin position="35"/>
        <end position="113"/>
    </location>
</feature>
<sequence length="142" mass="14681">MSSESSDSAAEGAIDAEPITEGQGRGEVLRSDVPISFYGAVEPDTGEFIEDGHPLEGENIAGKVLVFPRGKGSTVGSYVLYGLANNDCAPAAIVNEETETIVATGAILGEIPCLDSPDADLETLEDGERVAVDADAGTIRRV</sequence>
<dbReference type="CDD" id="cd01356">
    <property type="entry name" value="AcnX_swivel"/>
    <property type="match status" value="1"/>
</dbReference>
<evidence type="ECO:0000313" key="10">
    <source>
        <dbReference type="EMBL" id="ACV10802.1"/>
    </source>
</evidence>
<dbReference type="EC" id="4.2.1.182" evidence="7"/>
<evidence type="ECO:0000256" key="4">
    <source>
        <dbReference type="ARBA" id="ARBA00045120"/>
    </source>
</evidence>
<dbReference type="KEGG" id="hut:Huta_0615"/>
<dbReference type="PANTHER" id="PTHR36577:SF3">
    <property type="entry name" value="DUF521 DOMAIN PROTEIN (AFU_ORTHOLOGUE AFUA_6G00490)"/>
    <property type="match status" value="1"/>
</dbReference>
<dbReference type="InterPro" id="IPR020794">
    <property type="entry name" value="PMDh_S"/>
</dbReference>
<feature type="active site" description="Proton acceptor" evidence="7">
    <location>
        <position position="73"/>
    </location>
</feature>
<dbReference type="InterPro" id="IPR002840">
    <property type="entry name" value="PMDh-S-like_dom"/>
</dbReference>
<evidence type="ECO:0000256" key="2">
    <source>
        <dbReference type="ARBA" id="ARBA00023229"/>
    </source>
</evidence>
<dbReference type="Gene3D" id="3.50.30.10">
    <property type="entry name" value="Phosphohistidine domain"/>
    <property type="match status" value="1"/>
</dbReference>
<comment type="catalytic activity">
    <reaction evidence="4">
        <text>(R)-5-phosphomevalonate = (2E)-3-methyl-5-phosphooxypent-2-enoate + H2O</text>
        <dbReference type="Rhea" id="RHEA:78975"/>
        <dbReference type="ChEBI" id="CHEBI:15377"/>
        <dbReference type="ChEBI" id="CHEBI:58146"/>
        <dbReference type="ChEBI" id="CHEBI:229665"/>
        <dbReference type="EC" id="4.2.1.182"/>
    </reaction>
    <physiologicalReaction direction="left-to-right" evidence="4">
        <dbReference type="Rhea" id="RHEA:78976"/>
    </physiologicalReaction>
</comment>
<evidence type="ECO:0000256" key="6">
    <source>
        <dbReference type="ARBA" id="ARBA00046520"/>
    </source>
</evidence>
<dbReference type="HAMAP" id="MF_00078">
    <property type="entry name" value="PMDh_S"/>
    <property type="match status" value="1"/>
</dbReference>
<evidence type="ECO:0000256" key="1">
    <source>
        <dbReference type="ARBA" id="ARBA00005092"/>
    </source>
</evidence>
<dbReference type="RefSeq" id="WP_015788383.1">
    <property type="nucleotide sequence ID" value="NC_013158.1"/>
</dbReference>
<evidence type="ECO:0000259" key="9">
    <source>
        <dbReference type="Pfam" id="PF01989"/>
    </source>
</evidence>
<proteinExistence type="inferred from homology"/>
<dbReference type="Proteomes" id="UP000002071">
    <property type="component" value="Chromosome"/>
</dbReference>
<reference evidence="10 11" key="1">
    <citation type="journal article" date="2009" name="Stand. Genomic Sci.">
        <title>Complete genome sequence of Halorhabdus utahensis type strain (AX-2).</title>
        <authorList>
            <person name="Anderson I."/>
            <person name="Tindall B.J."/>
            <person name="Pomrenke H."/>
            <person name="Goker M."/>
            <person name="Lapidus A."/>
            <person name="Nolan M."/>
            <person name="Copeland A."/>
            <person name="Glavina Del Rio T."/>
            <person name="Chen F."/>
            <person name="Tice H."/>
            <person name="Cheng J.F."/>
            <person name="Lucas S."/>
            <person name="Chertkov O."/>
            <person name="Bruce D."/>
            <person name="Brettin T."/>
            <person name="Detter J.C."/>
            <person name="Han C."/>
            <person name="Goodwin L."/>
            <person name="Land M."/>
            <person name="Hauser L."/>
            <person name="Chang Y.J."/>
            <person name="Jeffries C.D."/>
            <person name="Pitluck S."/>
            <person name="Pati A."/>
            <person name="Mavromatis K."/>
            <person name="Ivanova N."/>
            <person name="Ovchinnikova G."/>
            <person name="Chen A."/>
            <person name="Palaniappan K."/>
            <person name="Chain P."/>
            <person name="Rohde M."/>
            <person name="Bristow J."/>
            <person name="Eisen J.A."/>
            <person name="Markowitz V."/>
            <person name="Hugenholtz P."/>
            <person name="Kyrpides N.C."/>
            <person name="Klenk H.P."/>
        </authorList>
    </citation>
    <scope>NUCLEOTIDE SEQUENCE [LARGE SCALE GENOMIC DNA]</scope>
    <source>
        <strain evidence="11">DSM 12940 / JCM 11049 / AX-2</strain>
    </source>
</reference>
<dbReference type="EMBL" id="CP001687">
    <property type="protein sequence ID" value="ACV10802.1"/>
    <property type="molecule type" value="Genomic_DNA"/>
</dbReference>
<evidence type="ECO:0000256" key="5">
    <source>
        <dbReference type="ARBA" id="ARBA00045299"/>
    </source>
</evidence>
<evidence type="ECO:0000256" key="8">
    <source>
        <dbReference type="SAM" id="MobiDB-lite"/>
    </source>
</evidence>
<dbReference type="Pfam" id="PF01989">
    <property type="entry name" value="AcnX_swivel_put"/>
    <property type="match status" value="1"/>
</dbReference>
<comment type="pathway">
    <text evidence="1 7">Isoprenoid biosynthesis; isopentenyl diphosphate biosynthesis via mevalonate pathway.</text>
</comment>
<evidence type="ECO:0000313" key="11">
    <source>
        <dbReference type="Proteomes" id="UP000002071"/>
    </source>
</evidence>
<keyword evidence="11" id="KW-1185">Reference proteome</keyword>
<dbReference type="InterPro" id="IPR012016">
    <property type="entry name" value="PMDh-S-like"/>
</dbReference>
<dbReference type="PANTHER" id="PTHR36577">
    <property type="entry name" value="DUF521 DOMAIN PROTEIN (AFU_ORTHOLOGUE AFUA_6G00490)"/>
    <property type="match status" value="1"/>
</dbReference>
<keyword evidence="3 7" id="KW-0456">Lyase</keyword>
<dbReference type="AlphaFoldDB" id="C7NT80"/>
<comment type="subunit">
    <text evidence="6 7">Heterodimer composed of a large subunit (PMDh-L) and a small subunit (PMDh-S).</text>
</comment>
<comment type="function">
    <text evidence="5 7">Component of a hydro-lyase that catalyzes the dehydration of mevalonate 5-phosphate (MVA5P) to form trans-anhydromevalonate 5-phosphate (tAHMP). Involved in the archaeal mevalonate (MVA) pathway, which provides fundamental precursors for isoprenoid biosynthesis, such as isopentenyl diphosphate (IPP) and dimethylallyl diphosphate (DMAPP).</text>
</comment>
<comment type="similarity">
    <text evidence="7">Belongs to the AcnX type II small subunit family.</text>
</comment>
<feature type="region of interest" description="Disordered" evidence="8">
    <location>
        <begin position="1"/>
        <end position="27"/>
    </location>
</feature>
<dbReference type="GeneID" id="8382883"/>